<dbReference type="AlphaFoldDB" id="C5C4F1"/>
<keyword evidence="1" id="KW-1133">Transmembrane helix</keyword>
<keyword evidence="1" id="KW-0812">Transmembrane</keyword>
<sequence>MPGDAGRADRRRRTATARGVGAVAIGVGLVALALALLPGRTWDEGGSEAWAMTVYLVVAGASLLLALVVAAQAFAIARRRDRQGSGGGADLVTVLAVVLLLVGAGVAFVRGVPDGAGPYVLGVQVLGGIALVILSAGNGKAARERD</sequence>
<evidence type="ECO:0000313" key="3">
    <source>
        <dbReference type="Proteomes" id="UP000007962"/>
    </source>
</evidence>
<protein>
    <submittedName>
        <fullName evidence="2">PepSY-associated TM helix, putative</fullName>
    </submittedName>
</protein>
<organism evidence="2 3">
    <name type="scientific">Beutenbergia cavernae (strain ATCC BAA-8 / DSM 12333 / CCUG 43141 / JCM 11478 / NBRC 16432 / NCIMB 13614 / HKI 0122)</name>
    <dbReference type="NCBI Taxonomy" id="471853"/>
    <lineage>
        <taxon>Bacteria</taxon>
        <taxon>Bacillati</taxon>
        <taxon>Actinomycetota</taxon>
        <taxon>Actinomycetes</taxon>
        <taxon>Micrococcales</taxon>
        <taxon>Beutenbergiaceae</taxon>
        <taxon>Beutenbergia</taxon>
    </lineage>
</organism>
<feature type="transmembrane region" description="Helical" evidence="1">
    <location>
        <begin position="89"/>
        <end position="110"/>
    </location>
</feature>
<dbReference type="Proteomes" id="UP000007962">
    <property type="component" value="Chromosome"/>
</dbReference>
<proteinExistence type="predicted"/>
<feature type="transmembrane region" description="Helical" evidence="1">
    <location>
        <begin position="116"/>
        <end position="136"/>
    </location>
</feature>
<gene>
    <name evidence="2" type="ordered locus">Bcav_3833</name>
</gene>
<keyword evidence="3" id="KW-1185">Reference proteome</keyword>
<evidence type="ECO:0000256" key="1">
    <source>
        <dbReference type="SAM" id="Phobius"/>
    </source>
</evidence>
<dbReference type="KEGG" id="bcv:Bcav_3833"/>
<dbReference type="STRING" id="471853.Bcav_3833"/>
<dbReference type="EMBL" id="CP001618">
    <property type="protein sequence ID" value="ACQ82075.1"/>
    <property type="molecule type" value="Genomic_DNA"/>
</dbReference>
<reference evidence="2 3" key="1">
    <citation type="journal article" date="2009" name="Stand. Genomic Sci.">
        <title>Complete genome sequence of Beutenbergia cavernae type strain (HKI 0122).</title>
        <authorList>
            <person name="Land M."/>
            <person name="Pukall R."/>
            <person name="Abt B."/>
            <person name="Goker M."/>
            <person name="Rohde M."/>
            <person name="Glavina Del Rio T."/>
            <person name="Tice H."/>
            <person name="Copeland A."/>
            <person name="Cheng J.F."/>
            <person name="Lucas S."/>
            <person name="Chen F."/>
            <person name="Nolan M."/>
            <person name="Bruce D."/>
            <person name="Goodwin L."/>
            <person name="Pitluck S."/>
            <person name="Ivanova N."/>
            <person name="Mavromatis K."/>
            <person name="Ovchinnikova G."/>
            <person name="Pati A."/>
            <person name="Chen A."/>
            <person name="Palaniappan K."/>
            <person name="Hauser L."/>
            <person name="Chang Y.J."/>
            <person name="Jefferies C.C."/>
            <person name="Saunders E."/>
            <person name="Brettin T."/>
            <person name="Detter J.C."/>
            <person name="Han C."/>
            <person name="Chain P."/>
            <person name="Bristow J."/>
            <person name="Eisen J.A."/>
            <person name="Markowitz V."/>
            <person name="Hugenholtz P."/>
            <person name="Kyrpides N.C."/>
            <person name="Klenk H.P."/>
            <person name="Lapidus A."/>
        </authorList>
    </citation>
    <scope>NUCLEOTIDE SEQUENCE [LARGE SCALE GENOMIC DNA]</scope>
    <source>
        <strain evidence="3">ATCC BAA-8 / DSM 12333 / NBRC 16432</strain>
    </source>
</reference>
<keyword evidence="1" id="KW-0472">Membrane</keyword>
<name>C5C4F1_BEUC1</name>
<feature type="transmembrane region" description="Helical" evidence="1">
    <location>
        <begin position="49"/>
        <end position="77"/>
    </location>
</feature>
<accession>C5C4F1</accession>
<feature type="transmembrane region" description="Helical" evidence="1">
    <location>
        <begin position="20"/>
        <end position="37"/>
    </location>
</feature>
<dbReference type="HOGENOM" id="CLU_1773772_0_0_11"/>
<evidence type="ECO:0000313" key="2">
    <source>
        <dbReference type="EMBL" id="ACQ82075.1"/>
    </source>
</evidence>